<evidence type="ECO:0000313" key="18">
    <source>
        <dbReference type="Ensembl" id="ENSCINP00000002369.3"/>
    </source>
</evidence>
<proteinExistence type="inferred from homology"/>
<evidence type="ECO:0000256" key="14">
    <source>
        <dbReference type="ARBA" id="ARBA00038965"/>
    </source>
</evidence>
<dbReference type="OMA" id="FKDHQFT"/>
<evidence type="ECO:0000256" key="13">
    <source>
        <dbReference type="ARBA" id="ARBA00038302"/>
    </source>
</evidence>
<keyword evidence="19" id="KW-1185">Reference proteome</keyword>
<dbReference type="PANTHER" id="PTHR42735">
    <property type="match status" value="1"/>
</dbReference>
<dbReference type="GO" id="GO:0019752">
    <property type="term" value="P:carboxylic acid metabolic process"/>
    <property type="evidence" value="ECO:0007669"/>
    <property type="project" value="InterPro"/>
</dbReference>
<dbReference type="AlphaFoldDB" id="F6SYF4"/>
<dbReference type="EMBL" id="EAAA01000368">
    <property type="status" value="NOT_ANNOTATED_CDS"/>
    <property type="molecule type" value="Genomic_DNA"/>
</dbReference>
<organism evidence="18 19">
    <name type="scientific">Ciona intestinalis</name>
    <name type="common">Transparent sea squirt</name>
    <name type="synonym">Ascidia intestinalis</name>
    <dbReference type="NCBI Taxonomy" id="7719"/>
    <lineage>
        <taxon>Eukaryota</taxon>
        <taxon>Metazoa</taxon>
        <taxon>Chordata</taxon>
        <taxon>Tunicata</taxon>
        <taxon>Ascidiacea</taxon>
        <taxon>Phlebobranchia</taxon>
        <taxon>Cionidae</taxon>
        <taxon>Ciona</taxon>
    </lineage>
</organism>
<comment type="pathway">
    <text evidence="4">Sphingolipid metabolism.</text>
</comment>
<dbReference type="Proteomes" id="UP000008144">
    <property type="component" value="Chromosome 1"/>
</dbReference>
<evidence type="ECO:0000256" key="2">
    <source>
        <dbReference type="ARBA" id="ARBA00004389"/>
    </source>
</evidence>
<evidence type="ECO:0000256" key="16">
    <source>
        <dbReference type="PIRSR" id="PIRSR602129-50"/>
    </source>
</evidence>
<name>F6SYF4_CIOIN</name>
<keyword evidence="11" id="KW-0472">Membrane</keyword>
<dbReference type="InterPro" id="IPR002129">
    <property type="entry name" value="PyrdxlP-dep_de-COase"/>
</dbReference>
<keyword evidence="9" id="KW-1133">Transmembrane helix</keyword>
<dbReference type="InterPro" id="IPR050477">
    <property type="entry name" value="GrpII_AminoAcid_Decarb"/>
</dbReference>
<evidence type="ECO:0000256" key="4">
    <source>
        <dbReference type="ARBA" id="ARBA00004991"/>
    </source>
</evidence>
<dbReference type="Pfam" id="PF00282">
    <property type="entry name" value="Pyridoxal_deC"/>
    <property type="match status" value="1"/>
</dbReference>
<reference evidence="19" key="1">
    <citation type="journal article" date="2002" name="Science">
        <title>The draft genome of Ciona intestinalis: insights into chordate and vertebrate origins.</title>
        <authorList>
            <person name="Dehal P."/>
            <person name="Satou Y."/>
            <person name="Campbell R.K."/>
            <person name="Chapman J."/>
            <person name="Degnan B."/>
            <person name="De Tomaso A."/>
            <person name="Davidson B."/>
            <person name="Di Gregorio A."/>
            <person name="Gelpke M."/>
            <person name="Goodstein D.M."/>
            <person name="Harafuji N."/>
            <person name="Hastings K.E."/>
            <person name="Ho I."/>
            <person name="Hotta K."/>
            <person name="Huang W."/>
            <person name="Kawashima T."/>
            <person name="Lemaire P."/>
            <person name="Martinez D."/>
            <person name="Meinertzhagen I.A."/>
            <person name="Necula S."/>
            <person name="Nonaka M."/>
            <person name="Putnam N."/>
            <person name="Rash S."/>
            <person name="Saiga H."/>
            <person name="Satake M."/>
            <person name="Terry A."/>
            <person name="Yamada L."/>
            <person name="Wang H.G."/>
            <person name="Awazu S."/>
            <person name="Azumi K."/>
            <person name="Boore J."/>
            <person name="Branno M."/>
            <person name="Chin-Bow S."/>
            <person name="DeSantis R."/>
            <person name="Doyle S."/>
            <person name="Francino P."/>
            <person name="Keys D.N."/>
            <person name="Haga S."/>
            <person name="Hayashi H."/>
            <person name="Hino K."/>
            <person name="Imai K.S."/>
            <person name="Inaba K."/>
            <person name="Kano S."/>
            <person name="Kobayashi K."/>
            <person name="Kobayashi M."/>
            <person name="Lee B.I."/>
            <person name="Makabe K.W."/>
            <person name="Manohar C."/>
            <person name="Matassi G."/>
            <person name="Medina M."/>
            <person name="Mochizuki Y."/>
            <person name="Mount S."/>
            <person name="Morishita T."/>
            <person name="Miura S."/>
            <person name="Nakayama A."/>
            <person name="Nishizaka S."/>
            <person name="Nomoto H."/>
            <person name="Ohta F."/>
            <person name="Oishi K."/>
            <person name="Rigoutsos I."/>
            <person name="Sano M."/>
            <person name="Sasaki A."/>
            <person name="Sasakura Y."/>
            <person name="Shoguchi E."/>
            <person name="Shin-i T."/>
            <person name="Spagnuolo A."/>
            <person name="Stainier D."/>
            <person name="Suzuki M.M."/>
            <person name="Tassy O."/>
            <person name="Takatori N."/>
            <person name="Tokuoka M."/>
            <person name="Yagi K."/>
            <person name="Yoshizaki F."/>
            <person name="Wada S."/>
            <person name="Zhang C."/>
            <person name="Hyatt P.D."/>
            <person name="Larimer F."/>
            <person name="Detter C."/>
            <person name="Doggett N."/>
            <person name="Glavina T."/>
            <person name="Hawkins T."/>
            <person name="Richardson P."/>
            <person name="Lucas S."/>
            <person name="Kohara Y."/>
            <person name="Levine M."/>
            <person name="Satoh N."/>
            <person name="Rokhsar D.S."/>
        </authorList>
    </citation>
    <scope>NUCLEOTIDE SEQUENCE [LARGE SCALE GENOMIC DNA]</scope>
</reference>
<comment type="subcellular location">
    <subcellularLocation>
        <location evidence="2">Endoplasmic reticulum membrane</location>
        <topology evidence="2">Single-pass membrane protein</topology>
    </subcellularLocation>
</comment>
<evidence type="ECO:0000256" key="3">
    <source>
        <dbReference type="ARBA" id="ARBA00004760"/>
    </source>
</evidence>
<evidence type="ECO:0000256" key="12">
    <source>
        <dbReference type="ARBA" id="ARBA00023239"/>
    </source>
</evidence>
<dbReference type="SUPFAM" id="SSF53383">
    <property type="entry name" value="PLP-dependent transferases"/>
    <property type="match status" value="1"/>
</dbReference>
<evidence type="ECO:0000256" key="5">
    <source>
        <dbReference type="ARBA" id="ARBA00022692"/>
    </source>
</evidence>
<dbReference type="GO" id="GO:0005789">
    <property type="term" value="C:endoplasmic reticulum membrane"/>
    <property type="evidence" value="ECO:0007669"/>
    <property type="project" value="UniProtKB-SubCell"/>
</dbReference>
<evidence type="ECO:0000256" key="9">
    <source>
        <dbReference type="ARBA" id="ARBA00022989"/>
    </source>
</evidence>
<dbReference type="STRING" id="7719.ENSCINP00000002369"/>
<keyword evidence="8" id="KW-0746">Sphingolipid metabolism</keyword>
<dbReference type="GO" id="GO:0030170">
    <property type="term" value="F:pyridoxal phosphate binding"/>
    <property type="evidence" value="ECO:0007669"/>
    <property type="project" value="InterPro"/>
</dbReference>
<evidence type="ECO:0000256" key="6">
    <source>
        <dbReference type="ARBA" id="ARBA00022824"/>
    </source>
</evidence>
<dbReference type="GO" id="GO:0008117">
    <property type="term" value="F:sphinganine-1-phosphate aldolase activity"/>
    <property type="evidence" value="ECO:0000318"/>
    <property type="project" value="GO_Central"/>
</dbReference>
<protein>
    <recommendedName>
        <fullName evidence="14">sphinganine-1-phosphate aldolase</fullName>
        <ecNumber evidence="14">4.1.2.27</ecNumber>
    </recommendedName>
    <alternativeName>
        <fullName evidence="15">Sphingosine-1-phosphate aldolase</fullName>
    </alternativeName>
</protein>
<dbReference type="GeneTree" id="ENSGT00390000000046"/>
<dbReference type="GO" id="GO:0005783">
    <property type="term" value="C:endoplasmic reticulum"/>
    <property type="evidence" value="ECO:0000318"/>
    <property type="project" value="GO_Central"/>
</dbReference>
<keyword evidence="5" id="KW-0812">Transmembrane</keyword>
<keyword evidence="12 17" id="KW-0456">Lyase</keyword>
<dbReference type="PANTHER" id="PTHR42735:SF6">
    <property type="entry name" value="SPHINGOSINE-1-PHOSPHATE LYASE 1"/>
    <property type="match status" value="1"/>
</dbReference>
<dbReference type="FunCoup" id="F6SYF4">
    <property type="interactions" value="176"/>
</dbReference>
<reference evidence="18" key="3">
    <citation type="submission" date="2025-08" db="UniProtKB">
        <authorList>
            <consortium name="Ensembl"/>
        </authorList>
    </citation>
    <scope>IDENTIFICATION</scope>
</reference>
<dbReference type="InParanoid" id="F6SYF4"/>
<keyword evidence="10" id="KW-0443">Lipid metabolism</keyword>
<sequence length="572" mass="63702">FPTTPRLLLQVYHNPGYLIIYDIFANNLATKWVNSSCSNLLPHEIIIITVITIFFTFNLYNFIFENDKSFFERVKVGFFYHAKRLPIIRSIVKQQMESVLNEVSAEKLFPLKSGMHYLNKLPIRGKTHLQIDRVVEEYLSLDDVDWKNGNVSGTVYGGDAGLTDVITKVYKKFAWSNPLHPEVFPGLRKMEAEIVRISCELFNGNPQTSCGSVTIGGTESILLACKTYRDWAYGKGIQKPEIVCPVSVHAAFEKAAHYFRMKLVHVPVDSVTRKVNVSAMKNAISRNTCMLVGSTPPFPHGVLDPITEIAALGMKYNIPVHVDACLGGFLLPFMSDAGFPVPPFDFSVPGVTSISADTHKYGYSPKGSSVVLYSDKKWIHYQYFVSPDWQGGIYATPMFAGSRSGAIIAACWATMMYFGREGYVNRTKKIITTARYIEQGLRKIEYIYVLGKPEMSVVALGSLDFDVFRLSTELVKRGWNLNNLQFPASIHICCTMPHTHPGVADRLLQDIRESVDIIMSDPKAKATGAGAIYGMAQSIPDRSIVTEISHGFIDALYDTGSKSVANGNGYAK</sequence>
<dbReference type="CDD" id="cd06450">
    <property type="entry name" value="DOPA_deC_like"/>
    <property type="match status" value="1"/>
</dbReference>
<evidence type="ECO:0000256" key="7">
    <source>
        <dbReference type="ARBA" id="ARBA00022898"/>
    </source>
</evidence>
<dbReference type="HOGENOM" id="CLU_028929_1_0_1"/>
<dbReference type="EC" id="4.1.2.27" evidence="14"/>
<dbReference type="FunFam" id="6.10.140.2150:FF:000001">
    <property type="entry name" value="Sphingosine-1-phosphate lyase 1"/>
    <property type="match status" value="1"/>
</dbReference>
<evidence type="ECO:0000256" key="15">
    <source>
        <dbReference type="ARBA" id="ARBA00042568"/>
    </source>
</evidence>
<reference evidence="18" key="2">
    <citation type="journal article" date="2008" name="Genome Biol.">
        <title>Improved genome assembly and evidence-based global gene model set for the chordate Ciona intestinalis: new insight into intron and operon populations.</title>
        <authorList>
            <person name="Satou Y."/>
            <person name="Mineta K."/>
            <person name="Ogasawara M."/>
            <person name="Sasakura Y."/>
            <person name="Shoguchi E."/>
            <person name="Ueno K."/>
            <person name="Yamada L."/>
            <person name="Matsumoto J."/>
            <person name="Wasserscheid J."/>
            <person name="Dewar K."/>
            <person name="Wiley G.B."/>
            <person name="Macmil S.L."/>
            <person name="Roe B.A."/>
            <person name="Zeller R.W."/>
            <person name="Hastings K.E."/>
            <person name="Lemaire P."/>
            <person name="Lindquist E."/>
            <person name="Endo T."/>
            <person name="Hotta K."/>
            <person name="Inaba K."/>
        </authorList>
    </citation>
    <scope>NUCLEOTIDE SEQUENCE [LARGE SCALE GENOMIC DNA]</scope>
    <source>
        <strain evidence="18">wild type</strain>
    </source>
</reference>
<dbReference type="FunFam" id="3.90.1150.10:FF:000247">
    <property type="entry name" value="Sphingosine phosphate lyase, putative"/>
    <property type="match status" value="1"/>
</dbReference>
<dbReference type="GO" id="GO:0030149">
    <property type="term" value="P:sphingolipid catabolic process"/>
    <property type="evidence" value="ECO:0000318"/>
    <property type="project" value="GO_Central"/>
</dbReference>
<evidence type="ECO:0000256" key="1">
    <source>
        <dbReference type="ARBA" id="ARBA00001933"/>
    </source>
</evidence>
<comment type="cofactor">
    <cofactor evidence="1 16 17">
        <name>pyridoxal 5'-phosphate</name>
        <dbReference type="ChEBI" id="CHEBI:597326"/>
    </cofactor>
</comment>
<feature type="modified residue" description="N6-(pyridoxal phosphate)lysine" evidence="16">
    <location>
        <position position="360"/>
    </location>
</feature>
<evidence type="ECO:0000256" key="10">
    <source>
        <dbReference type="ARBA" id="ARBA00023098"/>
    </source>
</evidence>
<keyword evidence="6" id="KW-0256">Endoplasmic reticulum</keyword>
<accession>F6SYF4</accession>
<keyword evidence="7 16" id="KW-0663">Pyridoxal phosphate</keyword>
<evidence type="ECO:0000256" key="8">
    <source>
        <dbReference type="ARBA" id="ARBA00022919"/>
    </source>
</evidence>
<reference evidence="18" key="4">
    <citation type="submission" date="2025-09" db="UniProtKB">
        <authorList>
            <consortium name="Ensembl"/>
        </authorList>
    </citation>
    <scope>IDENTIFICATION</scope>
</reference>
<evidence type="ECO:0000256" key="11">
    <source>
        <dbReference type="ARBA" id="ARBA00023136"/>
    </source>
</evidence>
<comment type="pathway">
    <text evidence="3">Lipid metabolism; sphingolipid metabolism.</text>
</comment>
<dbReference type="Gene3D" id="3.40.640.10">
    <property type="entry name" value="Type I PLP-dependent aspartate aminotransferase-like (Major domain)"/>
    <property type="match status" value="1"/>
</dbReference>
<evidence type="ECO:0000256" key="17">
    <source>
        <dbReference type="RuleBase" id="RU000382"/>
    </source>
</evidence>
<dbReference type="InterPro" id="IPR015424">
    <property type="entry name" value="PyrdxlP-dep_Trfase"/>
</dbReference>
<dbReference type="FunFam" id="3.40.640.10:FF:000020">
    <property type="entry name" value="sphingosine-1-phosphate lyase 1"/>
    <property type="match status" value="1"/>
</dbReference>
<dbReference type="Ensembl" id="ENSCINT00000002369.3">
    <property type="protein sequence ID" value="ENSCINP00000002369.3"/>
    <property type="gene ID" value="ENSCING00000001222.3"/>
</dbReference>
<dbReference type="InterPro" id="IPR015421">
    <property type="entry name" value="PyrdxlP-dep_Trfase_major"/>
</dbReference>
<dbReference type="Gene3D" id="6.10.140.2150">
    <property type="match status" value="1"/>
</dbReference>
<evidence type="ECO:0000313" key="19">
    <source>
        <dbReference type="Proteomes" id="UP000008144"/>
    </source>
</evidence>
<dbReference type="Gene3D" id="3.90.1150.10">
    <property type="entry name" value="Aspartate Aminotransferase, domain 1"/>
    <property type="match status" value="1"/>
</dbReference>
<comment type="similarity">
    <text evidence="13">Belongs to the group II decarboxylase family. Sphingosine-1-phosphate lyase subfamily.</text>
</comment>
<dbReference type="InterPro" id="IPR015422">
    <property type="entry name" value="PyrdxlP-dep_Trfase_small"/>
</dbReference>